<accession>A0A8J2JFU3</accession>
<name>A0A8J2JFU3_9HEXA</name>
<evidence type="ECO:0000313" key="2">
    <source>
        <dbReference type="EMBL" id="CAG7718856.1"/>
    </source>
</evidence>
<protein>
    <recommendedName>
        <fullName evidence="1">C2H2-type domain-containing protein</fullName>
    </recommendedName>
</protein>
<evidence type="ECO:0000259" key="1">
    <source>
        <dbReference type="PROSITE" id="PS00028"/>
    </source>
</evidence>
<gene>
    <name evidence="2" type="ORF">AFUS01_LOCUS8220</name>
</gene>
<evidence type="ECO:0000313" key="3">
    <source>
        <dbReference type="Proteomes" id="UP000708208"/>
    </source>
</evidence>
<feature type="domain" description="C2H2-type" evidence="1">
    <location>
        <begin position="280"/>
        <end position="301"/>
    </location>
</feature>
<dbReference type="EMBL" id="CAJVCH010056466">
    <property type="protein sequence ID" value="CAG7718856.1"/>
    <property type="molecule type" value="Genomic_DNA"/>
</dbReference>
<reference evidence="2" key="1">
    <citation type="submission" date="2021-06" db="EMBL/GenBank/DDBJ databases">
        <authorList>
            <person name="Hodson N. C."/>
            <person name="Mongue J. A."/>
            <person name="Jaron S. K."/>
        </authorList>
    </citation>
    <scope>NUCLEOTIDE SEQUENCE</scope>
</reference>
<proteinExistence type="predicted"/>
<comment type="caution">
    <text evidence="2">The sequence shown here is derived from an EMBL/GenBank/DDBJ whole genome shotgun (WGS) entry which is preliminary data.</text>
</comment>
<dbReference type="InterPro" id="IPR013087">
    <property type="entry name" value="Znf_C2H2_type"/>
</dbReference>
<dbReference type="PROSITE" id="PS00028">
    <property type="entry name" value="ZINC_FINGER_C2H2_1"/>
    <property type="match status" value="1"/>
</dbReference>
<organism evidence="2 3">
    <name type="scientific">Allacma fusca</name>
    <dbReference type="NCBI Taxonomy" id="39272"/>
    <lineage>
        <taxon>Eukaryota</taxon>
        <taxon>Metazoa</taxon>
        <taxon>Ecdysozoa</taxon>
        <taxon>Arthropoda</taxon>
        <taxon>Hexapoda</taxon>
        <taxon>Collembola</taxon>
        <taxon>Symphypleona</taxon>
        <taxon>Sminthuridae</taxon>
        <taxon>Allacma</taxon>
    </lineage>
</organism>
<keyword evidence="3" id="KW-1185">Reference proteome</keyword>
<sequence length="674" mass="78337">MGVVVWYQYLPEQIEQDVESLFTEVHEPLVKLLQQSLDVHNSIVVRFRVPMVLENDEYQKVYVSYMMSQFMDLFNRGGIEDLIYRGASQVINRLNVFNEHGSKWRLREIESLEVQIASLKLFTEVKVKGYLPLPFASKKGYLNIRNKNNKCFQYCIIANKYWKAVKKTHRSHSALTNPKYYERHMNDFNFDCIGENGLNIYQDLPKFEQLNNIGVTVFSHRSNEIVMVRKSDLVADTRVNLFLIHRQNGDIESDDECHFVLITNLNKFLCLGRSHRSFFCAKCYRRFPSIARLEKHTASQHPTVINEDVEFPNPAYSLKFSNYSSTLPMPYIIFWDFETYTNEVTLPNSGQNKKSRTQILNEFSPASFSIVVVHNFENESRIVDIIYYDGPDVVRTFFEKIFNVAYMLLSQIRRTNNFIQPTPDELQHHVNATSCFLCGREFSSDTKCSAKCLHHDHNTGKYIDAACSACNLNIKYKFEVPAICHNSSRFDIHILMEAISTKGVPTTNVSILARSSEEFISLKVTTNKYKLPPLLTTYDSNYRERTAFHTAHSSLYPPSWKPTNVTIQFLDSYKFLNSSLSELFSVLKKDNSYKFSLIKLSFPYLFKYKTFSPTVENVDMLLQKISFPYQALKGSYVLQPGYPIPNRESFANDLDGTQVSDEQYQRVQEVINHF</sequence>
<dbReference type="AlphaFoldDB" id="A0A8J2JFU3"/>
<dbReference type="Proteomes" id="UP000708208">
    <property type="component" value="Unassembled WGS sequence"/>
</dbReference>
<dbReference type="OrthoDB" id="6602337at2759"/>
<dbReference type="PANTHER" id="PTHR31511">
    <property type="entry name" value="PROTEIN CBG23764"/>
    <property type="match status" value="1"/>
</dbReference>
<dbReference type="PANTHER" id="PTHR31511:SF12">
    <property type="entry name" value="RHO TERMINATION FACTOR N-TERMINAL DOMAIN-CONTAINING PROTEIN"/>
    <property type="match status" value="1"/>
</dbReference>